<feature type="transmembrane region" description="Helical" evidence="1">
    <location>
        <begin position="31"/>
        <end position="54"/>
    </location>
</feature>
<gene>
    <name evidence="3" type="ORF">CH341_08765</name>
</gene>
<sequence>MTKNMGMMDRLVRAVVGIGLVYWALKGGGPTWAWIGVVPLLTAAIGSCPAYTIFGINTCPVAKN</sequence>
<reference evidence="3 4" key="1">
    <citation type="submission" date="2017-07" db="EMBL/GenBank/DDBJ databases">
        <title>Draft Genome Sequences of Select Purple Nonsulfur Bacteria.</title>
        <authorList>
            <person name="Lasarre B."/>
            <person name="Mckinlay J.B."/>
        </authorList>
    </citation>
    <scope>NUCLEOTIDE SEQUENCE [LARGE SCALE GENOMIC DNA]</scope>
    <source>
        <strain evidence="3 4">DSM 5909</strain>
    </source>
</reference>
<proteinExistence type="predicted"/>
<feature type="domain" description="Inner membrane protein YgaP-like transmembrane" evidence="2">
    <location>
        <begin position="1"/>
        <end position="60"/>
    </location>
</feature>
<accession>A0A327L222</accession>
<dbReference type="RefSeq" id="WP_111418671.1">
    <property type="nucleotide sequence ID" value="NZ_NPEX01000042.1"/>
</dbReference>
<dbReference type="AlphaFoldDB" id="A0A327L222"/>
<organism evidence="3 4">
    <name type="scientific">Rhodoplanes roseus</name>
    <dbReference type="NCBI Taxonomy" id="29409"/>
    <lineage>
        <taxon>Bacteria</taxon>
        <taxon>Pseudomonadati</taxon>
        <taxon>Pseudomonadota</taxon>
        <taxon>Alphaproteobacteria</taxon>
        <taxon>Hyphomicrobiales</taxon>
        <taxon>Nitrobacteraceae</taxon>
        <taxon>Rhodoplanes</taxon>
    </lineage>
</organism>
<name>A0A327L222_9BRAD</name>
<dbReference type="InterPro" id="IPR021309">
    <property type="entry name" value="YgaP-like_TM"/>
</dbReference>
<dbReference type="Pfam" id="PF11127">
    <property type="entry name" value="YgaP-like_TM"/>
    <property type="match status" value="1"/>
</dbReference>
<dbReference type="Proteomes" id="UP000249130">
    <property type="component" value="Unassembled WGS sequence"/>
</dbReference>
<evidence type="ECO:0000259" key="2">
    <source>
        <dbReference type="Pfam" id="PF11127"/>
    </source>
</evidence>
<comment type="caution">
    <text evidence="3">The sequence shown here is derived from an EMBL/GenBank/DDBJ whole genome shotgun (WGS) entry which is preliminary data.</text>
</comment>
<feature type="transmembrane region" description="Helical" evidence="1">
    <location>
        <begin position="7"/>
        <end position="25"/>
    </location>
</feature>
<keyword evidence="1" id="KW-1133">Transmembrane helix</keyword>
<keyword evidence="1" id="KW-0472">Membrane</keyword>
<keyword evidence="1" id="KW-0812">Transmembrane</keyword>
<dbReference type="EMBL" id="NPEX01000042">
    <property type="protein sequence ID" value="RAI44536.1"/>
    <property type="molecule type" value="Genomic_DNA"/>
</dbReference>
<evidence type="ECO:0000256" key="1">
    <source>
        <dbReference type="SAM" id="Phobius"/>
    </source>
</evidence>
<evidence type="ECO:0000313" key="3">
    <source>
        <dbReference type="EMBL" id="RAI44536.1"/>
    </source>
</evidence>
<keyword evidence="4" id="KW-1185">Reference proteome</keyword>
<protein>
    <recommendedName>
        <fullName evidence="2">Inner membrane protein YgaP-like transmembrane domain-containing protein</fullName>
    </recommendedName>
</protein>
<dbReference type="OrthoDB" id="9804804at2"/>
<evidence type="ECO:0000313" key="4">
    <source>
        <dbReference type="Proteomes" id="UP000249130"/>
    </source>
</evidence>